<evidence type="ECO:0000313" key="2">
    <source>
        <dbReference type="EMBL" id="SKB56823.1"/>
    </source>
</evidence>
<sequence length="71" mass="8254">MARHPPCPFDRDQETDVKLPIVIHTDEDYDRAQQRVKELNAMPDSGEKERELEALAEAMLAFELRRDDADD</sequence>
<reference evidence="1 3" key="1">
    <citation type="submission" date="2015-10" db="EMBL/GenBank/DDBJ databases">
        <title>Draft genome of Bosea thiooxidans.</title>
        <authorList>
            <person name="Wang X."/>
        </authorList>
    </citation>
    <scope>NUCLEOTIDE SEQUENCE [LARGE SCALE GENOMIC DNA]</scope>
    <source>
        <strain evidence="1 3">CGMCC 9174</strain>
    </source>
</reference>
<evidence type="ECO:0000313" key="3">
    <source>
        <dbReference type="Proteomes" id="UP000051562"/>
    </source>
</evidence>
<keyword evidence="3" id="KW-1185">Reference proteome</keyword>
<proteinExistence type="predicted"/>
<dbReference type="EMBL" id="LMAR01000059">
    <property type="protein sequence ID" value="KQK28802.1"/>
    <property type="molecule type" value="Genomic_DNA"/>
</dbReference>
<gene>
    <name evidence="1" type="ORF">ARD30_20385</name>
    <name evidence="2" type="ORF">SAMN05660750_01280</name>
</gene>
<organism evidence="1 3">
    <name type="scientific">Bosea thiooxidans</name>
    <dbReference type="NCBI Taxonomy" id="53254"/>
    <lineage>
        <taxon>Bacteria</taxon>
        <taxon>Pseudomonadati</taxon>
        <taxon>Pseudomonadota</taxon>
        <taxon>Alphaproteobacteria</taxon>
        <taxon>Hyphomicrobiales</taxon>
        <taxon>Boseaceae</taxon>
        <taxon>Bosea</taxon>
    </lineage>
</organism>
<accession>A0A0Q3STN4</accession>
<dbReference type="AlphaFoldDB" id="A0A0Q3STN4"/>
<name>A0A0Q3STN4_9HYPH</name>
<dbReference type="EMBL" id="FUYX01000003">
    <property type="protein sequence ID" value="SKB56823.1"/>
    <property type="molecule type" value="Genomic_DNA"/>
</dbReference>
<evidence type="ECO:0000313" key="1">
    <source>
        <dbReference type="EMBL" id="KQK28802.1"/>
    </source>
</evidence>
<dbReference type="Proteomes" id="UP000051562">
    <property type="component" value="Unassembled WGS sequence"/>
</dbReference>
<reference evidence="2 4" key="2">
    <citation type="submission" date="2017-02" db="EMBL/GenBank/DDBJ databases">
        <authorList>
            <person name="Peterson S.W."/>
        </authorList>
    </citation>
    <scope>NUCLEOTIDE SEQUENCE [LARGE SCALE GENOMIC DNA]</scope>
    <source>
        <strain evidence="2 4">DSM 9653</strain>
    </source>
</reference>
<evidence type="ECO:0000313" key="4">
    <source>
        <dbReference type="Proteomes" id="UP000190130"/>
    </source>
</evidence>
<dbReference type="Proteomes" id="UP000190130">
    <property type="component" value="Unassembled WGS sequence"/>
</dbReference>
<protein>
    <submittedName>
        <fullName evidence="1">Uncharacterized protein</fullName>
    </submittedName>
</protein>